<dbReference type="Gene3D" id="2.60.120.1600">
    <property type="match status" value="1"/>
</dbReference>
<protein>
    <submittedName>
        <fullName evidence="2">Uncharacterized protein</fullName>
    </submittedName>
</protein>
<name>A0A450V2V0_9GAMM</name>
<reference evidence="2" key="1">
    <citation type="submission" date="2019-02" db="EMBL/GenBank/DDBJ databases">
        <authorList>
            <person name="Gruber-Vodicka R. H."/>
            <person name="Seah K. B. B."/>
        </authorList>
    </citation>
    <scope>NUCLEOTIDE SEQUENCE</scope>
    <source>
        <strain evidence="3">BECK_SA2B12</strain>
        <strain evidence="2">BECK_SA2B20</strain>
    </source>
</reference>
<gene>
    <name evidence="2" type="ORF">BECKH772B_GA0070898_101507</name>
    <name evidence="3" type="ORF">BECKH772C_GA0070978_101437</name>
</gene>
<sequence length="199" mass="22149">MNRNDPLQKAWRRLMARLRAAGERIDALTEGRDPAERAEGYRFLTRVLSAATTFVMEGQAPACRYWSAQLCSRWLESRDYENRQVILNHEQARLAADGTFRIVVAGRDPGEPNWLDAGGHGEGGVIFRWLLPRGEGWDDGRGDRGGHVGRPRFRVERMAGESGIESGEGNGASLRSIPQPDKAGTEKVHLVQDSVIIND</sequence>
<dbReference type="EMBL" id="CAADFI010000150">
    <property type="protein sequence ID" value="VFJ99117.1"/>
    <property type="molecule type" value="Genomic_DNA"/>
</dbReference>
<evidence type="ECO:0000313" key="3">
    <source>
        <dbReference type="EMBL" id="VFK03744.1"/>
    </source>
</evidence>
<proteinExistence type="predicted"/>
<organism evidence="2">
    <name type="scientific">Candidatus Kentrum eta</name>
    <dbReference type="NCBI Taxonomy" id="2126337"/>
    <lineage>
        <taxon>Bacteria</taxon>
        <taxon>Pseudomonadati</taxon>
        <taxon>Pseudomonadota</taxon>
        <taxon>Gammaproteobacteria</taxon>
        <taxon>Candidatus Kentrum</taxon>
    </lineage>
</organism>
<evidence type="ECO:0000313" key="2">
    <source>
        <dbReference type="EMBL" id="VFJ99117.1"/>
    </source>
</evidence>
<evidence type="ECO:0000256" key="1">
    <source>
        <dbReference type="SAM" id="MobiDB-lite"/>
    </source>
</evidence>
<dbReference type="AlphaFoldDB" id="A0A450V2V0"/>
<feature type="region of interest" description="Disordered" evidence="1">
    <location>
        <begin position="162"/>
        <end position="186"/>
    </location>
</feature>
<dbReference type="EMBL" id="CAADFJ010000143">
    <property type="protein sequence ID" value="VFK03744.1"/>
    <property type="molecule type" value="Genomic_DNA"/>
</dbReference>
<dbReference type="SUPFAM" id="SSF160935">
    <property type="entry name" value="VPA0735-like"/>
    <property type="match status" value="1"/>
</dbReference>
<feature type="compositionally biased region" description="Low complexity" evidence="1">
    <location>
        <begin position="162"/>
        <end position="173"/>
    </location>
</feature>
<accession>A0A450V2V0</accession>